<dbReference type="Gene3D" id="2.40.160.20">
    <property type="match status" value="1"/>
</dbReference>
<dbReference type="InterPro" id="IPR000498">
    <property type="entry name" value="OmpA-like_TM_dom"/>
</dbReference>
<comment type="caution">
    <text evidence="5">The sequence shown here is derived from an EMBL/GenBank/DDBJ whole genome shotgun (WGS) entry which is preliminary data.</text>
</comment>
<dbReference type="SUPFAM" id="SSF56925">
    <property type="entry name" value="OMPA-like"/>
    <property type="match status" value="1"/>
</dbReference>
<gene>
    <name evidence="5" type="ORF">GCM10010981_10790</name>
</gene>
<dbReference type="Pfam" id="PF01389">
    <property type="entry name" value="OmpA_membrane"/>
    <property type="match status" value="1"/>
</dbReference>
<feature type="chain" id="PRO_5046341157" description="Outer membrane protein OmpA-like transmembrane domain-containing protein" evidence="3">
    <location>
        <begin position="23"/>
        <end position="257"/>
    </location>
</feature>
<keyword evidence="3" id="KW-0732">Signal</keyword>
<name>A0ABQ1FPS2_9GAMM</name>
<feature type="domain" description="Outer membrane protein OmpA-like transmembrane" evidence="4">
    <location>
        <begin position="87"/>
        <end position="257"/>
    </location>
</feature>
<dbReference type="RefSeq" id="WP_188793205.1">
    <property type="nucleotide sequence ID" value="NZ_BMJA01000001.1"/>
</dbReference>
<protein>
    <recommendedName>
        <fullName evidence="4">Outer membrane protein OmpA-like transmembrane domain-containing protein</fullName>
    </recommendedName>
</protein>
<reference evidence="6" key="1">
    <citation type="journal article" date="2019" name="Int. J. Syst. Evol. Microbiol.">
        <title>The Global Catalogue of Microorganisms (GCM) 10K type strain sequencing project: providing services to taxonomists for standard genome sequencing and annotation.</title>
        <authorList>
            <consortium name="The Broad Institute Genomics Platform"/>
            <consortium name="The Broad Institute Genome Sequencing Center for Infectious Disease"/>
            <person name="Wu L."/>
            <person name="Ma J."/>
        </authorList>
    </citation>
    <scope>NUCLEOTIDE SEQUENCE [LARGE SCALE GENOMIC DNA]</scope>
    <source>
        <strain evidence="6">CGMCC 1.15439</strain>
    </source>
</reference>
<evidence type="ECO:0000256" key="1">
    <source>
        <dbReference type="ARBA" id="ARBA00005710"/>
    </source>
</evidence>
<accession>A0ABQ1FPS2</accession>
<dbReference type="Proteomes" id="UP000620046">
    <property type="component" value="Unassembled WGS sequence"/>
</dbReference>
<evidence type="ECO:0000313" key="5">
    <source>
        <dbReference type="EMBL" id="GGA24205.1"/>
    </source>
</evidence>
<keyword evidence="6" id="KW-1185">Reference proteome</keyword>
<keyword evidence="2" id="KW-0812">Transmembrane</keyword>
<evidence type="ECO:0000259" key="4">
    <source>
        <dbReference type="Pfam" id="PF01389"/>
    </source>
</evidence>
<comment type="similarity">
    <text evidence="1">Belongs to the outer membrane OOP (TC 1.B.6) superfamily. OmpA family.</text>
</comment>
<feature type="signal peptide" evidence="3">
    <location>
        <begin position="1"/>
        <end position="22"/>
    </location>
</feature>
<keyword evidence="2" id="KW-0626">Porin</keyword>
<dbReference type="EMBL" id="BMJA01000001">
    <property type="protein sequence ID" value="GGA24205.1"/>
    <property type="molecule type" value="Genomic_DNA"/>
</dbReference>
<evidence type="ECO:0000256" key="2">
    <source>
        <dbReference type="ARBA" id="ARBA00023114"/>
    </source>
</evidence>
<evidence type="ECO:0000256" key="3">
    <source>
        <dbReference type="SAM" id="SignalP"/>
    </source>
</evidence>
<organism evidence="5 6">
    <name type="scientific">Dyella nitratireducens</name>
    <dbReference type="NCBI Taxonomy" id="1849580"/>
    <lineage>
        <taxon>Bacteria</taxon>
        <taxon>Pseudomonadati</taxon>
        <taxon>Pseudomonadota</taxon>
        <taxon>Gammaproteobacteria</taxon>
        <taxon>Lysobacterales</taxon>
        <taxon>Rhodanobacteraceae</taxon>
        <taxon>Dyella</taxon>
    </lineage>
</organism>
<sequence length="257" mass="27571">MRKILLSAAIAAAGLIALPAFAQNSSGYLPTQTISSNSASTPLMPVAQGYLPTQTIGSGNWFIDAGVGRTGSSTSGGFGSNLSGDFNFGKSQRGRKTGYDLVGGYRWKLGPNLALGLEAGYADLGNFKLQNTFNGDKIDQTSTTQALHGWLLGANGRINLATAWYLSARGGFFHANDYNHIYDNVDQNLGEFTTTKAGRNGWYAGVGTGWDIDEHWGVGLSYDYYHANAGRVRLADQQIATLKRSTSILSLTGEYRF</sequence>
<evidence type="ECO:0000313" key="6">
    <source>
        <dbReference type="Proteomes" id="UP000620046"/>
    </source>
</evidence>
<keyword evidence="2" id="KW-0813">Transport</keyword>
<dbReference type="InterPro" id="IPR011250">
    <property type="entry name" value="OMP/PagP_B-barrel"/>
</dbReference>
<keyword evidence="2" id="KW-0406">Ion transport</keyword>
<proteinExistence type="inferred from homology"/>